<dbReference type="GeneID" id="9346490"/>
<evidence type="ECO:0000256" key="8">
    <source>
        <dbReference type="HAMAP-Rule" id="MF_00456"/>
    </source>
</evidence>
<evidence type="ECO:0000259" key="9">
    <source>
        <dbReference type="SMART" id="SM00359"/>
    </source>
</evidence>
<dbReference type="GO" id="GO:0005524">
    <property type="term" value="F:ATP binding"/>
    <property type="evidence" value="ECO:0007669"/>
    <property type="project" value="UniProtKB-KW"/>
</dbReference>
<dbReference type="InterPro" id="IPR015947">
    <property type="entry name" value="PUA-like_sf"/>
</dbReference>
<feature type="binding site" evidence="8">
    <location>
        <position position="57"/>
    </location>
    <ligand>
        <name>substrate</name>
    </ligand>
</feature>
<keyword evidence="1 8" id="KW-0963">Cytoplasm</keyword>
<dbReference type="InterPro" id="IPR001048">
    <property type="entry name" value="Asp/Glu/Uridylate_kinase"/>
</dbReference>
<proteinExistence type="inferred from homology"/>
<comment type="pathway">
    <text evidence="8">Amino-acid biosynthesis; L-proline biosynthesis; L-glutamate 5-semialdehyde from L-glutamate: step 1/2.</text>
</comment>
<dbReference type="SMART" id="SM00359">
    <property type="entry name" value="PUA"/>
    <property type="match status" value="1"/>
</dbReference>
<dbReference type="Pfam" id="PF00696">
    <property type="entry name" value="AA_kinase"/>
    <property type="match status" value="1"/>
</dbReference>
<dbReference type="CDD" id="cd04242">
    <property type="entry name" value="AAK_G5K_ProB"/>
    <property type="match status" value="1"/>
</dbReference>
<dbReference type="PRINTS" id="PR00474">
    <property type="entry name" value="GLU5KINASE"/>
</dbReference>
<evidence type="ECO:0000256" key="6">
    <source>
        <dbReference type="ARBA" id="ARBA00022777"/>
    </source>
</evidence>
<organism evidence="10 11">
    <name type="scientific">Methanohalobium evestigatum (strain ATCC BAA-1072 / DSM 3721 / NBRC 107634 / OCM 161 / Z-7303)</name>
    <dbReference type="NCBI Taxonomy" id="644295"/>
    <lineage>
        <taxon>Archaea</taxon>
        <taxon>Methanobacteriati</taxon>
        <taxon>Methanobacteriota</taxon>
        <taxon>Stenosarchaea group</taxon>
        <taxon>Methanomicrobia</taxon>
        <taxon>Methanosarcinales</taxon>
        <taxon>Methanosarcinaceae</taxon>
        <taxon>Methanohalobium</taxon>
    </lineage>
</organism>
<dbReference type="PROSITE" id="PS00902">
    <property type="entry name" value="GLUTAMATE_5_KINASE"/>
    <property type="match status" value="1"/>
</dbReference>
<comment type="similarity">
    <text evidence="8">Belongs to the glutamate 5-kinase family.</text>
</comment>
<dbReference type="SUPFAM" id="SSF88697">
    <property type="entry name" value="PUA domain-like"/>
    <property type="match status" value="1"/>
</dbReference>
<dbReference type="InterPro" id="IPR036393">
    <property type="entry name" value="AceGlu_kinase-like_sf"/>
</dbReference>
<dbReference type="EC" id="2.7.2.11" evidence="8"/>
<comment type="subcellular location">
    <subcellularLocation>
        <location evidence="8">Cytoplasm</location>
    </subcellularLocation>
</comment>
<evidence type="ECO:0000256" key="7">
    <source>
        <dbReference type="ARBA" id="ARBA00022840"/>
    </source>
</evidence>
<dbReference type="GO" id="GO:0004349">
    <property type="term" value="F:glutamate 5-kinase activity"/>
    <property type="evidence" value="ECO:0007669"/>
    <property type="project" value="UniProtKB-UniRule"/>
</dbReference>
<dbReference type="InterPro" id="IPR005715">
    <property type="entry name" value="Glu_5kinase/COase_Synthase"/>
</dbReference>
<feature type="binding site" evidence="8">
    <location>
        <position position="17"/>
    </location>
    <ligand>
        <name>ATP</name>
        <dbReference type="ChEBI" id="CHEBI:30616"/>
    </ligand>
</feature>
<dbReference type="EMBL" id="CP002069">
    <property type="protein sequence ID" value="ADI73760.1"/>
    <property type="molecule type" value="Genomic_DNA"/>
</dbReference>
<dbReference type="InterPro" id="IPR036974">
    <property type="entry name" value="PUA_sf"/>
</dbReference>
<keyword evidence="11" id="KW-1185">Reference proteome</keyword>
<feature type="binding site" evidence="8">
    <location>
        <begin position="178"/>
        <end position="179"/>
    </location>
    <ligand>
        <name>ATP</name>
        <dbReference type="ChEBI" id="CHEBI:30616"/>
    </ligand>
</feature>
<dbReference type="PIRSF" id="PIRSF000729">
    <property type="entry name" value="GK"/>
    <property type="match status" value="1"/>
</dbReference>
<evidence type="ECO:0000256" key="4">
    <source>
        <dbReference type="ARBA" id="ARBA00022679"/>
    </source>
</evidence>
<dbReference type="InterPro" id="IPR002478">
    <property type="entry name" value="PUA"/>
</dbReference>
<gene>
    <name evidence="8" type="primary">proB</name>
    <name evidence="10" type="ordered locus">Metev_0862</name>
</gene>
<dbReference type="STRING" id="644295.Metev_0862"/>
<dbReference type="UniPathway" id="UPA00098">
    <property type="reaction ID" value="UER00359"/>
</dbReference>
<dbReference type="SUPFAM" id="SSF53633">
    <property type="entry name" value="Carbamate kinase-like"/>
    <property type="match status" value="1"/>
</dbReference>
<dbReference type="InterPro" id="IPR019797">
    <property type="entry name" value="Glutamate_5-kinase_CS"/>
</dbReference>
<accession>D7E8T9</accession>
<dbReference type="GO" id="GO:0055129">
    <property type="term" value="P:L-proline biosynthetic process"/>
    <property type="evidence" value="ECO:0007669"/>
    <property type="project" value="UniProtKB-UniRule"/>
</dbReference>
<keyword evidence="6 8" id="KW-0418">Kinase</keyword>
<dbReference type="CDD" id="cd21157">
    <property type="entry name" value="PUA_G5K"/>
    <property type="match status" value="1"/>
</dbReference>
<keyword evidence="3 8" id="KW-0641">Proline biosynthesis</keyword>
<evidence type="ECO:0000256" key="2">
    <source>
        <dbReference type="ARBA" id="ARBA00022605"/>
    </source>
</evidence>
<dbReference type="AlphaFoldDB" id="D7E8T9"/>
<protein>
    <recommendedName>
        <fullName evidence="8">Glutamate 5-kinase</fullName>
        <ecNumber evidence="8">2.7.2.11</ecNumber>
    </recommendedName>
    <alternativeName>
        <fullName evidence="8">Gamma-glutamyl kinase</fullName>
        <shortName evidence="8">GK</shortName>
    </alternativeName>
</protein>
<dbReference type="NCBIfam" id="TIGR01027">
    <property type="entry name" value="proB"/>
    <property type="match status" value="1"/>
</dbReference>
<feature type="domain" description="PUA" evidence="9">
    <location>
        <begin position="285"/>
        <end position="366"/>
    </location>
</feature>
<dbReference type="PANTHER" id="PTHR43654:SF3">
    <property type="entry name" value="GLUTAMATE 5-KINASE"/>
    <property type="match status" value="1"/>
</dbReference>
<dbReference type="RefSeq" id="WP_013194328.1">
    <property type="nucleotide sequence ID" value="NC_014253.1"/>
</dbReference>
<dbReference type="HOGENOM" id="CLU_025400_2_0_2"/>
<dbReference type="Gene3D" id="2.30.130.10">
    <property type="entry name" value="PUA domain"/>
    <property type="match status" value="1"/>
</dbReference>
<keyword evidence="7 8" id="KW-0067">ATP-binding</keyword>
<evidence type="ECO:0000313" key="10">
    <source>
        <dbReference type="EMBL" id="ADI73760.1"/>
    </source>
</evidence>
<name>D7E8T9_METEZ</name>
<evidence type="ECO:0000256" key="1">
    <source>
        <dbReference type="ARBA" id="ARBA00022490"/>
    </source>
</evidence>
<dbReference type="FunFam" id="3.40.1160.10:FF:000018">
    <property type="entry name" value="Glutamate 5-kinase"/>
    <property type="match status" value="1"/>
</dbReference>
<feature type="binding site" evidence="8">
    <location>
        <position position="144"/>
    </location>
    <ligand>
        <name>substrate</name>
    </ligand>
</feature>
<reference evidence="10 11" key="1">
    <citation type="submission" date="2010-06" db="EMBL/GenBank/DDBJ databases">
        <title>Complete sequence chromosome of Methanohalobium evestigatum Z-7303.</title>
        <authorList>
            <consortium name="US DOE Joint Genome Institute"/>
            <person name="Lucas S."/>
            <person name="Copeland A."/>
            <person name="Lapidus A."/>
            <person name="Cheng J.-F."/>
            <person name="Bruce D."/>
            <person name="Goodwin L."/>
            <person name="Pitluck S."/>
            <person name="Saunders E."/>
            <person name="Detter J.C."/>
            <person name="Han C."/>
            <person name="Tapia R."/>
            <person name="Land M."/>
            <person name="Hauser L."/>
            <person name="Kyrpides N."/>
            <person name="Mikhailova N."/>
            <person name="Sieprawska-Lupa M."/>
            <person name="Whitman W.B."/>
            <person name="Anderson I."/>
            <person name="Woyke T."/>
        </authorList>
    </citation>
    <scope>NUCLEOTIDE SEQUENCE [LARGE SCALE GENOMIC DNA]</scope>
    <source>
        <strain evidence="11">ATCC BAA-1072 / DSM 3721 / NBRC 107634 / OCM 161 / Z-7303</strain>
    </source>
</reference>
<keyword evidence="2 8" id="KW-0028">Amino-acid biosynthesis</keyword>
<evidence type="ECO:0000256" key="3">
    <source>
        <dbReference type="ARBA" id="ARBA00022650"/>
    </source>
</evidence>
<dbReference type="InterPro" id="IPR011529">
    <property type="entry name" value="Glu_5kinase"/>
</dbReference>
<keyword evidence="4 8" id="KW-0808">Transferase</keyword>
<evidence type="ECO:0000256" key="5">
    <source>
        <dbReference type="ARBA" id="ARBA00022741"/>
    </source>
</evidence>
<keyword evidence="5 8" id="KW-0547">Nucleotide-binding</keyword>
<comment type="catalytic activity">
    <reaction evidence="8">
        <text>L-glutamate + ATP = L-glutamyl 5-phosphate + ADP</text>
        <dbReference type="Rhea" id="RHEA:14877"/>
        <dbReference type="ChEBI" id="CHEBI:29985"/>
        <dbReference type="ChEBI" id="CHEBI:30616"/>
        <dbReference type="ChEBI" id="CHEBI:58274"/>
        <dbReference type="ChEBI" id="CHEBI:456216"/>
        <dbReference type="EC" id="2.7.2.11"/>
    </reaction>
</comment>
<dbReference type="GO" id="GO:0003723">
    <property type="term" value="F:RNA binding"/>
    <property type="evidence" value="ECO:0007669"/>
    <property type="project" value="InterPro"/>
</dbReference>
<dbReference type="InterPro" id="IPR041739">
    <property type="entry name" value="G5K_ProB"/>
</dbReference>
<dbReference type="KEGG" id="mev:Metev_0862"/>
<dbReference type="OrthoDB" id="142069at2157"/>
<sequence>MVNRKKLFSDVEKVVVKIGTSSISNDDGTLNHDLMDRISYQVSELHNMGKEVIIVSSGSIGVGVGQLNLGSKPREIPVRQAAAAVGQSVLMQEWIKTFQKYNLNVAQILITYESFSNRLTYLNLRNSISTLLNYGVIPIINENDSTSVHEIEATFGDNDKLSAMVASKMEADLLIMLSDIDGLYDKNPKRNHNARLMKTVEAITPEIESYGGDPTSLKGVGGMRTKIEAAKICSMSGCYMVIANSNIDYVVSRVFNGEEIGTLFLANQDVHKNRIRWIILAKSSGTIDIDSGAKKAIENHMSLLPSGVVDITGEFDRGDIVELKCDGEVFAKGITDYTSDELKQIKGKHTDMIADILGYKNYDHVIKKENIGLF</sequence>
<dbReference type="InterPro" id="IPR001057">
    <property type="entry name" value="Glu/AcGlu_kinase"/>
</dbReference>
<dbReference type="Pfam" id="PF01472">
    <property type="entry name" value="PUA"/>
    <property type="match status" value="1"/>
</dbReference>
<dbReference type="GO" id="GO:0005829">
    <property type="term" value="C:cytosol"/>
    <property type="evidence" value="ECO:0007669"/>
    <property type="project" value="TreeGrafter"/>
</dbReference>
<comment type="function">
    <text evidence="8">Catalyzes the transfer of a phosphate group to glutamate to form L-glutamate 5-phosphate.</text>
</comment>
<feature type="binding site" evidence="8">
    <location>
        <position position="158"/>
    </location>
    <ligand>
        <name>substrate</name>
    </ligand>
</feature>
<dbReference type="HAMAP" id="MF_00456">
    <property type="entry name" value="ProB"/>
    <property type="match status" value="1"/>
</dbReference>
<dbReference type="Proteomes" id="UP000000391">
    <property type="component" value="Chromosome"/>
</dbReference>
<dbReference type="Gene3D" id="3.40.1160.10">
    <property type="entry name" value="Acetylglutamate kinase-like"/>
    <property type="match status" value="2"/>
</dbReference>
<dbReference type="PROSITE" id="PS50890">
    <property type="entry name" value="PUA"/>
    <property type="match status" value="1"/>
</dbReference>
<dbReference type="PANTHER" id="PTHR43654">
    <property type="entry name" value="GLUTAMATE 5-KINASE"/>
    <property type="match status" value="1"/>
</dbReference>
<comment type="caution">
    <text evidence="8">Lacks conserved residue(s) required for the propagation of feature annotation.</text>
</comment>
<evidence type="ECO:0000313" key="11">
    <source>
        <dbReference type="Proteomes" id="UP000000391"/>
    </source>
</evidence>